<reference evidence="2 3" key="1">
    <citation type="journal article" date="2018" name="Mol. Plant">
        <title>The genome of Artemisia annua provides insight into the evolution of Asteraceae family and artemisinin biosynthesis.</title>
        <authorList>
            <person name="Shen Q."/>
            <person name="Zhang L."/>
            <person name="Liao Z."/>
            <person name="Wang S."/>
            <person name="Yan T."/>
            <person name="Shi P."/>
            <person name="Liu M."/>
            <person name="Fu X."/>
            <person name="Pan Q."/>
            <person name="Wang Y."/>
            <person name="Lv Z."/>
            <person name="Lu X."/>
            <person name="Zhang F."/>
            <person name="Jiang W."/>
            <person name="Ma Y."/>
            <person name="Chen M."/>
            <person name="Hao X."/>
            <person name="Li L."/>
            <person name="Tang Y."/>
            <person name="Lv G."/>
            <person name="Zhou Y."/>
            <person name="Sun X."/>
            <person name="Brodelius P.E."/>
            <person name="Rose J.K.C."/>
            <person name="Tang K."/>
        </authorList>
    </citation>
    <scope>NUCLEOTIDE SEQUENCE [LARGE SCALE GENOMIC DNA]</scope>
    <source>
        <strain evidence="3">cv. Huhao1</strain>
        <tissue evidence="2">Leaf</tissue>
    </source>
</reference>
<comment type="caution">
    <text evidence="2">The sequence shown here is derived from an EMBL/GenBank/DDBJ whole genome shotgun (WGS) entry which is preliminary data.</text>
</comment>
<feature type="domain" description="F-box associated beta-propeller type 1" evidence="1">
    <location>
        <begin position="2"/>
        <end position="118"/>
    </location>
</feature>
<dbReference type="PANTHER" id="PTHR31672:SF13">
    <property type="entry name" value="F-BOX PROTEIN CPR30-LIKE"/>
    <property type="match status" value="1"/>
</dbReference>
<name>A0A2U1PQ45_ARTAN</name>
<evidence type="ECO:0000259" key="1">
    <source>
        <dbReference type="Pfam" id="PF07734"/>
    </source>
</evidence>
<protein>
    <submittedName>
        <fullName evidence="2">F-box domain-containing protein</fullName>
    </submittedName>
</protein>
<dbReference type="OrthoDB" id="591557at2759"/>
<evidence type="ECO:0000313" key="2">
    <source>
        <dbReference type="EMBL" id="PWA87878.1"/>
    </source>
</evidence>
<dbReference type="Pfam" id="PF07734">
    <property type="entry name" value="FBA_1"/>
    <property type="match status" value="1"/>
</dbReference>
<proteinExistence type="predicted"/>
<dbReference type="AlphaFoldDB" id="A0A2U1PQ45"/>
<dbReference type="Proteomes" id="UP000245207">
    <property type="component" value="Unassembled WGS sequence"/>
</dbReference>
<dbReference type="InterPro" id="IPR050796">
    <property type="entry name" value="SCF_F-box_component"/>
</dbReference>
<dbReference type="PANTHER" id="PTHR31672">
    <property type="entry name" value="BNACNNG10540D PROTEIN"/>
    <property type="match status" value="1"/>
</dbReference>
<dbReference type="InterPro" id="IPR006527">
    <property type="entry name" value="F-box-assoc_dom_typ1"/>
</dbReference>
<keyword evidence="3" id="KW-1185">Reference proteome</keyword>
<dbReference type="EMBL" id="PKPP01000869">
    <property type="protein sequence ID" value="PWA87878.1"/>
    <property type="molecule type" value="Genomic_DNA"/>
</dbReference>
<evidence type="ECO:0000313" key="3">
    <source>
        <dbReference type="Proteomes" id="UP000245207"/>
    </source>
</evidence>
<accession>A0A2U1PQ45</accession>
<sequence length="178" mass="20736">MWKDLGKVNFAWMTWEGVLCKGALHWVAYDILSEKIIILSFNLSNEKFNEFPIPENVCYQSKIAQDHSSMRLGTLEGSLCLFRFKLLPNDLWVMKDYNNKQSWEQFGCENKMKPDAVYVFKKVLNLIPNSRPFLHDPWFGHITGILTACSYVESLVSPHFKTKTEEKEQAISIIRALR</sequence>
<organism evidence="2 3">
    <name type="scientific">Artemisia annua</name>
    <name type="common">Sweet wormwood</name>
    <dbReference type="NCBI Taxonomy" id="35608"/>
    <lineage>
        <taxon>Eukaryota</taxon>
        <taxon>Viridiplantae</taxon>
        <taxon>Streptophyta</taxon>
        <taxon>Embryophyta</taxon>
        <taxon>Tracheophyta</taxon>
        <taxon>Spermatophyta</taxon>
        <taxon>Magnoliopsida</taxon>
        <taxon>eudicotyledons</taxon>
        <taxon>Gunneridae</taxon>
        <taxon>Pentapetalae</taxon>
        <taxon>asterids</taxon>
        <taxon>campanulids</taxon>
        <taxon>Asterales</taxon>
        <taxon>Asteraceae</taxon>
        <taxon>Asteroideae</taxon>
        <taxon>Anthemideae</taxon>
        <taxon>Artemisiinae</taxon>
        <taxon>Artemisia</taxon>
    </lineage>
</organism>
<gene>
    <name evidence="2" type="ORF">CTI12_AA122460</name>
</gene>
<dbReference type="InterPro" id="IPR017451">
    <property type="entry name" value="F-box-assoc_interact_dom"/>
</dbReference>
<dbReference type="STRING" id="35608.A0A2U1PQ45"/>
<dbReference type="NCBIfam" id="TIGR01640">
    <property type="entry name" value="F_box_assoc_1"/>
    <property type="match status" value="1"/>
</dbReference>